<feature type="binding site" evidence="2">
    <location>
        <position position="81"/>
    </location>
    <ligand>
        <name>phosphate</name>
        <dbReference type="ChEBI" id="CHEBI:43474"/>
    </ligand>
</feature>
<gene>
    <name evidence="5" type="primary">LOC100897739</name>
</gene>
<reference evidence="5" key="1">
    <citation type="submission" date="2025-08" db="UniProtKB">
        <authorList>
            <consortium name="RefSeq"/>
        </authorList>
    </citation>
    <scope>IDENTIFICATION</scope>
</reference>
<evidence type="ECO:0000313" key="5">
    <source>
        <dbReference type="RefSeq" id="XP_003742583.1"/>
    </source>
</evidence>
<comment type="similarity">
    <text evidence="1">Belongs to the PNP/UDP phosphorylase family.</text>
</comment>
<feature type="binding site" evidence="2">
    <location>
        <position position="205"/>
    </location>
    <ligand>
        <name>substrate</name>
    </ligand>
</feature>
<name>A0AAJ6QSP6_9ACAR</name>
<dbReference type="SUPFAM" id="SSF53167">
    <property type="entry name" value="Purine and uridine phosphorylases"/>
    <property type="match status" value="1"/>
</dbReference>
<feature type="domain" description="Nucleoside phosphorylase" evidence="3">
    <location>
        <begin position="41"/>
        <end position="292"/>
    </location>
</feature>
<dbReference type="KEGG" id="goe:100897739"/>
<dbReference type="InterPro" id="IPR000845">
    <property type="entry name" value="Nucleoside_phosphorylase_d"/>
</dbReference>
<organism evidence="4 5">
    <name type="scientific">Galendromus occidentalis</name>
    <name type="common">western predatory mite</name>
    <dbReference type="NCBI Taxonomy" id="34638"/>
    <lineage>
        <taxon>Eukaryota</taxon>
        <taxon>Metazoa</taxon>
        <taxon>Ecdysozoa</taxon>
        <taxon>Arthropoda</taxon>
        <taxon>Chelicerata</taxon>
        <taxon>Arachnida</taxon>
        <taxon>Acari</taxon>
        <taxon>Parasitiformes</taxon>
        <taxon>Mesostigmata</taxon>
        <taxon>Gamasina</taxon>
        <taxon>Phytoseioidea</taxon>
        <taxon>Phytoseiidae</taxon>
        <taxon>Typhlodrominae</taxon>
        <taxon>Galendromus</taxon>
    </lineage>
</organism>
<dbReference type="Gene3D" id="3.40.50.1580">
    <property type="entry name" value="Nucleoside phosphorylase domain"/>
    <property type="match status" value="1"/>
</dbReference>
<dbReference type="PANTHER" id="PTHR43691">
    <property type="entry name" value="URIDINE PHOSPHORYLASE"/>
    <property type="match status" value="1"/>
</dbReference>
<dbReference type="GO" id="GO:0009166">
    <property type="term" value="P:nucleotide catabolic process"/>
    <property type="evidence" value="ECO:0007669"/>
    <property type="project" value="InterPro"/>
</dbReference>
<dbReference type="GeneID" id="100897739"/>
<dbReference type="AlphaFoldDB" id="A0AAJ6QSP6"/>
<evidence type="ECO:0000259" key="3">
    <source>
        <dbReference type="Pfam" id="PF01048"/>
    </source>
</evidence>
<evidence type="ECO:0000313" key="4">
    <source>
        <dbReference type="Proteomes" id="UP000694867"/>
    </source>
</evidence>
<dbReference type="GO" id="GO:0005829">
    <property type="term" value="C:cytosol"/>
    <property type="evidence" value="ECO:0007669"/>
    <property type="project" value="TreeGrafter"/>
</dbReference>
<dbReference type="GO" id="GO:0004850">
    <property type="term" value="F:uridine phosphorylase activity"/>
    <property type="evidence" value="ECO:0007669"/>
    <property type="project" value="InterPro"/>
</dbReference>
<sequence>MDGRVHLDNPHLNKEGQNDILYHIGLSKSHGLKKLFSDLRFVCMGGTPARMEAFARYIKTELGIELPTGADIYDIAGLGQRYAMFKVGPVLSVSHGMGAPSASILLHEVLKLLMYAECENVIVIRIGTSGGIGVEPGSVVVSSGILTDLLEETHEFHVLGKVVKRPMTLDRNLAESIRAAGHDAHPSFNTVLGKTMCANDFYEAQARVDGAICEYTLDDKMDFVKKLRDMGVVNIEMESSVFAALCAHTKVKFAMVCVTLVDRLEGDQILAPKALLEEFQDRPQKIVSAFIKRQLGLI</sequence>
<protein>
    <submittedName>
        <fullName evidence="5">Uridine phosphorylase 1-like</fullName>
    </submittedName>
</protein>
<proteinExistence type="inferred from homology"/>
<keyword evidence="4" id="KW-1185">Reference proteome</keyword>
<dbReference type="PANTHER" id="PTHR43691:SF11">
    <property type="entry name" value="FI09636P-RELATED"/>
    <property type="match status" value="1"/>
</dbReference>
<dbReference type="RefSeq" id="XP_003742583.1">
    <property type="nucleotide sequence ID" value="XM_003742535.2"/>
</dbReference>
<dbReference type="InterPro" id="IPR035994">
    <property type="entry name" value="Nucleoside_phosphorylase_sf"/>
</dbReference>
<dbReference type="GO" id="GO:0006218">
    <property type="term" value="P:uridine catabolic process"/>
    <property type="evidence" value="ECO:0007669"/>
    <property type="project" value="TreeGrafter"/>
</dbReference>
<dbReference type="NCBIfam" id="TIGR01719">
    <property type="entry name" value="euk_UDPppase"/>
    <property type="match status" value="1"/>
</dbReference>
<dbReference type="InterPro" id="IPR010059">
    <property type="entry name" value="Uridine_phosphorylase_euk"/>
</dbReference>
<evidence type="ECO:0000256" key="2">
    <source>
        <dbReference type="PIRSR" id="PIRSR610059-50"/>
    </source>
</evidence>
<dbReference type="Pfam" id="PF01048">
    <property type="entry name" value="PNP_UDP_1"/>
    <property type="match status" value="1"/>
</dbReference>
<dbReference type="CDD" id="cd17763">
    <property type="entry name" value="UP_hUPP-like"/>
    <property type="match status" value="1"/>
</dbReference>
<dbReference type="Proteomes" id="UP000694867">
    <property type="component" value="Unplaced"/>
</dbReference>
<evidence type="ECO:0000256" key="1">
    <source>
        <dbReference type="ARBA" id="ARBA00010456"/>
    </source>
</evidence>
<feature type="binding site" evidence="2">
    <location>
        <begin position="125"/>
        <end position="128"/>
    </location>
    <ligand>
        <name>phosphate</name>
        <dbReference type="ChEBI" id="CHEBI:43474"/>
    </ligand>
</feature>
<accession>A0AAJ6QSP6</accession>
<feature type="binding site" evidence="2">
    <location>
        <position position="207"/>
    </location>
    <ligand>
        <name>substrate</name>
    </ligand>
</feature>